<protein>
    <submittedName>
        <fullName evidence="2">Uncharacterized protein</fullName>
    </submittedName>
</protein>
<feature type="region of interest" description="Disordered" evidence="1">
    <location>
        <begin position="1"/>
        <end position="91"/>
    </location>
</feature>
<keyword evidence="3" id="KW-1185">Reference proteome</keyword>
<dbReference type="EMBL" id="AVOT02004936">
    <property type="protein sequence ID" value="MBW0477800.1"/>
    <property type="molecule type" value="Genomic_DNA"/>
</dbReference>
<name>A0A9Q3C6X0_9BASI</name>
<feature type="region of interest" description="Disordered" evidence="1">
    <location>
        <begin position="118"/>
        <end position="148"/>
    </location>
</feature>
<accession>A0A9Q3C6X0</accession>
<sequence length="443" mass="51331">MSPVHLRNLGIPRNQPEDREGFSRTRGPGGGHLEHSGRWQDTEGNHTHSAIPFQIQQKSQARGLEGYGSSSSAPTTPQRSFPTEHEHQEFQPSIPLGRTLRKFPEDISQRDTLQRHYGNHQRLEPHQTFQTLGGEGNQEKGESSHYTSYRRTAGPYRSYSDSFRLTRSRPNQLSSGLTPFRLQQISGQESPFFTISGSFQEKRRIQGKKQDLFQPKAERTEHNVVTPQSNLNSDKLWLQTSQFAVQTQEQLDYFKRLNERLQRNAILQEDTVKAIQESCAQLIKASEETNKRLNQVFEEQHHCKRDRDFLDQDINKLFNLYKNMKPQPQGHALDDPYHQEDIKPDSLLGNMAKSPSQYQDGDNMSYSEKEALTQLTEVSRWLNFSVTAEYDDMELIYYIYGLLIDVPSIPDYWIAARLNPEFKGNASIWYTEMKETHGRNLWP</sequence>
<gene>
    <name evidence="2" type="ORF">O181_017515</name>
</gene>
<feature type="compositionally biased region" description="Basic and acidic residues" evidence="1">
    <location>
        <begin position="32"/>
        <end position="46"/>
    </location>
</feature>
<proteinExistence type="predicted"/>
<evidence type="ECO:0000256" key="1">
    <source>
        <dbReference type="SAM" id="MobiDB-lite"/>
    </source>
</evidence>
<reference evidence="2" key="1">
    <citation type="submission" date="2021-03" db="EMBL/GenBank/DDBJ databases">
        <title>Draft genome sequence of rust myrtle Austropuccinia psidii MF-1, a brazilian biotype.</title>
        <authorList>
            <person name="Quecine M.C."/>
            <person name="Pachon D.M.R."/>
            <person name="Bonatelli M.L."/>
            <person name="Correr F.H."/>
            <person name="Franceschini L.M."/>
            <person name="Leite T.F."/>
            <person name="Margarido G.R.A."/>
            <person name="Almeida C.A."/>
            <person name="Ferrarezi J.A."/>
            <person name="Labate C.A."/>
        </authorList>
    </citation>
    <scope>NUCLEOTIDE SEQUENCE</scope>
    <source>
        <strain evidence="2">MF-1</strain>
    </source>
</reference>
<dbReference type="Proteomes" id="UP000765509">
    <property type="component" value="Unassembled WGS sequence"/>
</dbReference>
<comment type="caution">
    <text evidence="2">The sequence shown here is derived from an EMBL/GenBank/DDBJ whole genome shotgun (WGS) entry which is preliminary data.</text>
</comment>
<evidence type="ECO:0000313" key="3">
    <source>
        <dbReference type="Proteomes" id="UP000765509"/>
    </source>
</evidence>
<feature type="compositionally biased region" description="Polar residues" evidence="1">
    <location>
        <begin position="68"/>
        <end position="81"/>
    </location>
</feature>
<organism evidence="2 3">
    <name type="scientific">Austropuccinia psidii MF-1</name>
    <dbReference type="NCBI Taxonomy" id="1389203"/>
    <lineage>
        <taxon>Eukaryota</taxon>
        <taxon>Fungi</taxon>
        <taxon>Dikarya</taxon>
        <taxon>Basidiomycota</taxon>
        <taxon>Pucciniomycotina</taxon>
        <taxon>Pucciniomycetes</taxon>
        <taxon>Pucciniales</taxon>
        <taxon>Sphaerophragmiaceae</taxon>
        <taxon>Austropuccinia</taxon>
    </lineage>
</organism>
<evidence type="ECO:0000313" key="2">
    <source>
        <dbReference type="EMBL" id="MBW0477800.1"/>
    </source>
</evidence>
<dbReference type="AlphaFoldDB" id="A0A9Q3C6X0"/>